<evidence type="ECO:0000256" key="7">
    <source>
        <dbReference type="SAM" id="Phobius"/>
    </source>
</evidence>
<dbReference type="GO" id="GO:0016020">
    <property type="term" value="C:membrane"/>
    <property type="evidence" value="ECO:0007669"/>
    <property type="project" value="UniProtKB-SubCell"/>
</dbReference>
<evidence type="ECO:0000256" key="2">
    <source>
        <dbReference type="ARBA" id="ARBA00005982"/>
    </source>
</evidence>
<evidence type="ECO:0000256" key="6">
    <source>
        <dbReference type="SAM" id="MobiDB-lite"/>
    </source>
</evidence>
<dbReference type="InterPro" id="IPR036259">
    <property type="entry name" value="MFS_trans_sf"/>
</dbReference>
<dbReference type="Pfam" id="PF00854">
    <property type="entry name" value="PTR2"/>
    <property type="match status" value="1"/>
</dbReference>
<feature type="transmembrane region" description="Helical" evidence="7">
    <location>
        <begin position="368"/>
        <end position="389"/>
    </location>
</feature>
<keyword evidence="5 7" id="KW-0472">Membrane</keyword>
<dbReference type="EnsemblPlants" id="EMT23271">
    <property type="protein sequence ID" value="EMT23271"/>
    <property type="gene ID" value="F775_18078"/>
</dbReference>
<feature type="transmembrane region" description="Helical" evidence="7">
    <location>
        <begin position="452"/>
        <end position="475"/>
    </location>
</feature>
<dbReference type="AlphaFoldDB" id="M8CIZ2"/>
<dbReference type="InterPro" id="IPR000109">
    <property type="entry name" value="POT_fam"/>
</dbReference>
<comment type="subcellular location">
    <subcellularLocation>
        <location evidence="1">Membrane</location>
        <topology evidence="1">Multi-pass membrane protein</topology>
    </subcellularLocation>
</comment>
<protein>
    <submittedName>
        <fullName evidence="8">Peptide transporter PTR5</fullName>
    </submittedName>
</protein>
<feature type="compositionally biased region" description="Gly residues" evidence="6">
    <location>
        <begin position="669"/>
        <end position="683"/>
    </location>
</feature>
<accession>M8CIZ2</accession>
<dbReference type="Gene3D" id="1.20.1250.20">
    <property type="entry name" value="MFS general substrate transporter like domains"/>
    <property type="match status" value="2"/>
</dbReference>
<keyword evidence="4 7" id="KW-1133">Transmembrane helix</keyword>
<name>M8CIZ2_AEGTA</name>
<dbReference type="SUPFAM" id="SSF103473">
    <property type="entry name" value="MFS general substrate transporter"/>
    <property type="match status" value="1"/>
</dbReference>
<keyword evidence="3 7" id="KW-0812">Transmembrane</keyword>
<comment type="similarity">
    <text evidence="2">Belongs to the major facilitator superfamily. Proton-dependent oligopeptide transporter (POT/PTR) (TC 2.A.17) family.</text>
</comment>
<dbReference type="GO" id="GO:0022857">
    <property type="term" value="F:transmembrane transporter activity"/>
    <property type="evidence" value="ECO:0007669"/>
    <property type="project" value="InterPro"/>
</dbReference>
<feature type="transmembrane region" description="Helical" evidence="7">
    <location>
        <begin position="184"/>
        <end position="206"/>
    </location>
</feature>
<sequence length="689" mass="73941">MAAEAAMDGKKGKKKGGLRTMPFIFANEVAEKLAVVGFSTNMLTYLTQQMHMPLAKAATTLTNFGGTSAMTPLIGAYLADACIGRFWTIAGASVVYQFGMPLLTVSAALPQFRPAPCKAAEAAGGGSGACEQALPWQLAVLYVSLFLNAVGRRRVPAVHRGVRGGPVRRVADGGARAAWGFFNWYYFCNGASQLVAVTAVVAVAAVRKRRVPRADDPGRLYENDEMDAPISMYGKLVHTPQLSFFDRAAIITDGDLPTTDASSSKQPLNLWRLSTVHRVEELKSVVRMGPIWAAGILVITASSQQHTFSLQQASTMDRRIAPHSSFKIPAGSMTVFTMLAMLVTLFVYDRALVPLARRRTGLDRGISFLHRMGVGFTISVAASLVAGFIERHRREAAVAGGTTDAGTAPLSVYWLVPQYALHGVAEAFNSVGHLEFMYDQAPESMRSTATALFWLSISLGSYVSTLLITIVHRWSAGPDGSNWLPDNINRGKLDYFYWVVTLLQVMNLVYYLICARQYTYKPVQHYKEEEGEDKSMVELQQKLSTSRAEPAGCGRSNAGVTRSDGELDFEAEGGVDVVGWGCDDGGDGGGRRADGEAADDHLVDLSRVAGEEGLHGAVAAVVADPAGEAEGLRRLGRPVAEAHALDPALDHHVDRLVRGRLVGGRRRGGGSGGGGHGVSGEGRGSGRRR</sequence>
<evidence type="ECO:0000256" key="5">
    <source>
        <dbReference type="ARBA" id="ARBA00023136"/>
    </source>
</evidence>
<reference evidence="8" key="1">
    <citation type="submission" date="2015-06" db="UniProtKB">
        <authorList>
            <consortium name="EnsemblPlants"/>
        </authorList>
    </citation>
    <scope>IDENTIFICATION</scope>
</reference>
<dbReference type="PANTHER" id="PTHR11654">
    <property type="entry name" value="OLIGOPEPTIDE TRANSPORTER-RELATED"/>
    <property type="match status" value="1"/>
</dbReference>
<proteinExistence type="inferred from homology"/>
<evidence type="ECO:0000256" key="3">
    <source>
        <dbReference type="ARBA" id="ARBA00022692"/>
    </source>
</evidence>
<evidence type="ECO:0000256" key="4">
    <source>
        <dbReference type="ARBA" id="ARBA00022989"/>
    </source>
</evidence>
<feature type="region of interest" description="Disordered" evidence="6">
    <location>
        <begin position="544"/>
        <end position="564"/>
    </location>
</feature>
<feature type="transmembrane region" description="Helical" evidence="7">
    <location>
        <begin position="495"/>
        <end position="513"/>
    </location>
</feature>
<feature type="region of interest" description="Disordered" evidence="6">
    <location>
        <begin position="662"/>
        <end position="689"/>
    </location>
</feature>
<evidence type="ECO:0000313" key="8">
    <source>
        <dbReference type="EnsemblPlants" id="EMT23271"/>
    </source>
</evidence>
<organism evidence="8">
    <name type="scientific">Aegilops tauschii</name>
    <name type="common">Tausch's goatgrass</name>
    <name type="synonym">Aegilops squarrosa</name>
    <dbReference type="NCBI Taxonomy" id="37682"/>
    <lineage>
        <taxon>Eukaryota</taxon>
        <taxon>Viridiplantae</taxon>
        <taxon>Streptophyta</taxon>
        <taxon>Embryophyta</taxon>
        <taxon>Tracheophyta</taxon>
        <taxon>Spermatophyta</taxon>
        <taxon>Magnoliopsida</taxon>
        <taxon>Liliopsida</taxon>
        <taxon>Poales</taxon>
        <taxon>Poaceae</taxon>
        <taxon>BOP clade</taxon>
        <taxon>Pooideae</taxon>
        <taxon>Triticodae</taxon>
        <taxon>Triticeae</taxon>
        <taxon>Triticinae</taxon>
        <taxon>Aegilops</taxon>
    </lineage>
</organism>
<evidence type="ECO:0000256" key="1">
    <source>
        <dbReference type="ARBA" id="ARBA00004141"/>
    </source>
</evidence>
<feature type="transmembrane region" description="Helical" evidence="7">
    <location>
        <begin position="328"/>
        <end position="348"/>
    </location>
</feature>